<keyword evidence="7" id="KW-1185">Reference proteome</keyword>
<dbReference type="Proteomes" id="UP000272942">
    <property type="component" value="Unassembled WGS sequence"/>
</dbReference>
<reference evidence="6 7" key="2">
    <citation type="submission" date="2018-11" db="EMBL/GenBank/DDBJ databases">
        <authorList>
            <consortium name="Pathogen Informatics"/>
        </authorList>
    </citation>
    <scope>NUCLEOTIDE SEQUENCE [LARGE SCALE GENOMIC DNA]</scope>
    <source>
        <strain evidence="6 7">Egypt</strain>
    </source>
</reference>
<feature type="repeat" description="ANK" evidence="3">
    <location>
        <begin position="420"/>
        <end position="452"/>
    </location>
</feature>
<dbReference type="Pfam" id="PF00023">
    <property type="entry name" value="Ank"/>
    <property type="match status" value="2"/>
</dbReference>
<feature type="repeat" description="ANK" evidence="3">
    <location>
        <begin position="523"/>
        <end position="555"/>
    </location>
</feature>
<feature type="compositionally biased region" description="Low complexity" evidence="4">
    <location>
        <begin position="287"/>
        <end position="301"/>
    </location>
</feature>
<keyword evidence="5" id="KW-1133">Transmembrane helix</keyword>
<dbReference type="EMBL" id="UZAN01045450">
    <property type="protein sequence ID" value="VDP82642.1"/>
    <property type="molecule type" value="Genomic_DNA"/>
</dbReference>
<keyword evidence="5" id="KW-0472">Membrane</keyword>
<dbReference type="AlphaFoldDB" id="A0A183AM60"/>
<gene>
    <name evidence="6" type="ORF">ECPE_LOCUS8045</name>
</gene>
<dbReference type="InterPro" id="IPR036770">
    <property type="entry name" value="Ankyrin_rpt-contain_sf"/>
</dbReference>
<evidence type="ECO:0000256" key="4">
    <source>
        <dbReference type="SAM" id="MobiDB-lite"/>
    </source>
</evidence>
<feature type="repeat" description="ANK" evidence="3">
    <location>
        <begin position="72"/>
        <end position="104"/>
    </location>
</feature>
<proteinExistence type="predicted"/>
<dbReference type="PROSITE" id="PS50297">
    <property type="entry name" value="ANK_REP_REGION"/>
    <property type="match status" value="8"/>
</dbReference>
<organism evidence="8">
    <name type="scientific">Echinostoma caproni</name>
    <dbReference type="NCBI Taxonomy" id="27848"/>
    <lineage>
        <taxon>Eukaryota</taxon>
        <taxon>Metazoa</taxon>
        <taxon>Spiralia</taxon>
        <taxon>Lophotrochozoa</taxon>
        <taxon>Platyhelminthes</taxon>
        <taxon>Trematoda</taxon>
        <taxon>Digenea</taxon>
        <taxon>Plagiorchiida</taxon>
        <taxon>Echinostomata</taxon>
        <taxon>Echinostomatoidea</taxon>
        <taxon>Echinostomatidae</taxon>
        <taxon>Echinostoma</taxon>
    </lineage>
</organism>
<evidence type="ECO:0000313" key="7">
    <source>
        <dbReference type="Proteomes" id="UP000272942"/>
    </source>
</evidence>
<keyword evidence="2 3" id="KW-0040">ANK repeat</keyword>
<dbReference type="Pfam" id="PF13637">
    <property type="entry name" value="Ank_4"/>
    <property type="match status" value="1"/>
</dbReference>
<evidence type="ECO:0000313" key="8">
    <source>
        <dbReference type="WBParaSite" id="ECPE_0000806701-mRNA-1"/>
    </source>
</evidence>
<sequence>MAVATLQTSNELIQAIFRGSVEDCVLLLDPESANYQDAQKRSVLHAAAHCGEARIAELLLKEGARVNAKDTRWFTPLHRACASNATEVVRILLAHGADRNARDKSWQTPLHVAAANASLECVQLLFTPSDSLINVNASDRNGHSPLHHAVHSGRIEVARFLLEKGASVNAFDKRDRRAMHWAAVCGYAQASLVILAICCGIYLVDLLHQFGAEVNCRDKDQYTPLHAASALGHVATANALISLGAELEATTAHGNTPLHIACLNGRDEVVELLLQAIQQAKIDAALSGSSPVSPNSSSTSPDAERQQMVKRAAFEALVTAVNQLSEPDHMTPLHLAVSSTGGAYCLRHLLEATTPTTPDLALIADPDDPGGAKPKSLANLQAAGGEDESHPLHMAAYHGRFDRAQLLLENGAKVDARDRLGNTPLHVAADRGHELFVLAMLRAGCPWNARGHGGSTALHRAALSGFTSCLSRLIAAAMLDQRLSNSGDYPADAQLDLDNLAEWASSPEALERLVELVQLTDDDGRTVVHAAALGANLDCLKLTLLAGGDPFATDHDGRTPLHYAVASCVFAWRNPMNTSGSLGGLNQSGDSSNSNESRNVVYRANAIADATNVSLVFLKLGAQVNATDRYGCTPLHFACAYDTTGILVKHLLSYGANPTSCTHWPPVAAISCGRDSHSVESASHDYGSELAREPAPARLRRCFYSPLHLAVSAGNEAAVKLLLRAIPVQRVRDYSLGHVIVESGSNSPSGESRKCTTQAPSPLLIAALRGNESIMKVSSVEKICETRSWVAVTPYAY</sequence>
<dbReference type="Gene3D" id="1.25.40.20">
    <property type="entry name" value="Ankyrin repeat-containing domain"/>
    <property type="match status" value="6"/>
</dbReference>
<feature type="repeat" description="ANK" evidence="3">
    <location>
        <begin position="220"/>
        <end position="252"/>
    </location>
</feature>
<dbReference type="Pfam" id="PF12796">
    <property type="entry name" value="Ank_2"/>
    <property type="match status" value="4"/>
</dbReference>
<keyword evidence="1" id="KW-0677">Repeat</keyword>
<dbReference type="PROSITE" id="PS50088">
    <property type="entry name" value="ANK_REPEAT"/>
    <property type="match status" value="9"/>
</dbReference>
<feature type="repeat" description="ANK" evidence="3">
    <location>
        <begin position="39"/>
        <end position="71"/>
    </location>
</feature>
<evidence type="ECO:0000256" key="3">
    <source>
        <dbReference type="PROSITE-ProRule" id="PRU00023"/>
    </source>
</evidence>
<dbReference type="SUPFAM" id="SSF48403">
    <property type="entry name" value="Ankyrin repeat"/>
    <property type="match status" value="2"/>
</dbReference>
<dbReference type="OrthoDB" id="7464126at2759"/>
<dbReference type="PANTHER" id="PTHR24198:SF192">
    <property type="entry name" value="SERINE_THREONINE-PROTEIN PHOSPHATASE 6 REGULATORY ANKYRIN REPEAT SUBUNIT A"/>
    <property type="match status" value="1"/>
</dbReference>
<accession>A0A183AM60</accession>
<reference evidence="8" key="1">
    <citation type="submission" date="2016-06" db="UniProtKB">
        <authorList>
            <consortium name="WormBaseParasite"/>
        </authorList>
    </citation>
    <scope>IDENTIFICATION</scope>
</reference>
<name>A0A183AM60_9TREM</name>
<evidence type="ECO:0000256" key="1">
    <source>
        <dbReference type="ARBA" id="ARBA00022737"/>
    </source>
</evidence>
<feature type="repeat" description="ANK" evidence="3">
    <location>
        <begin position="253"/>
        <end position="275"/>
    </location>
</feature>
<protein>
    <submittedName>
        <fullName evidence="8">ANK_REP_REGION domain-containing protein</fullName>
    </submittedName>
</protein>
<feature type="repeat" description="ANK" evidence="3">
    <location>
        <begin position="387"/>
        <end position="419"/>
    </location>
</feature>
<feature type="transmembrane region" description="Helical" evidence="5">
    <location>
        <begin position="181"/>
        <end position="204"/>
    </location>
</feature>
<feature type="repeat" description="ANK" evidence="3">
    <location>
        <begin position="630"/>
        <end position="663"/>
    </location>
</feature>
<evidence type="ECO:0000256" key="2">
    <source>
        <dbReference type="ARBA" id="ARBA00023043"/>
    </source>
</evidence>
<dbReference type="InterPro" id="IPR002110">
    <property type="entry name" value="Ankyrin_rpt"/>
</dbReference>
<feature type="region of interest" description="Disordered" evidence="4">
    <location>
        <begin position="286"/>
        <end position="306"/>
    </location>
</feature>
<dbReference type="WBParaSite" id="ECPE_0000806701-mRNA-1">
    <property type="protein sequence ID" value="ECPE_0000806701-mRNA-1"/>
    <property type="gene ID" value="ECPE_0000806701"/>
</dbReference>
<feature type="repeat" description="ANK" evidence="3">
    <location>
        <begin position="141"/>
        <end position="173"/>
    </location>
</feature>
<keyword evidence="5" id="KW-0812">Transmembrane</keyword>
<evidence type="ECO:0000313" key="6">
    <source>
        <dbReference type="EMBL" id="VDP82642.1"/>
    </source>
</evidence>
<dbReference type="SMART" id="SM00248">
    <property type="entry name" value="ANK"/>
    <property type="match status" value="14"/>
</dbReference>
<dbReference type="PRINTS" id="PR01415">
    <property type="entry name" value="ANKYRIN"/>
</dbReference>
<evidence type="ECO:0000256" key="5">
    <source>
        <dbReference type="SAM" id="Phobius"/>
    </source>
</evidence>
<dbReference type="PANTHER" id="PTHR24198">
    <property type="entry name" value="ANKYRIN REPEAT AND PROTEIN KINASE DOMAIN-CONTAINING PROTEIN"/>
    <property type="match status" value="1"/>
</dbReference>